<dbReference type="GO" id="GO:0008745">
    <property type="term" value="F:N-acetylmuramoyl-L-alanine amidase activity"/>
    <property type="evidence" value="ECO:0007669"/>
    <property type="project" value="UniProtKB-EC"/>
</dbReference>
<proteinExistence type="predicted"/>
<evidence type="ECO:0000313" key="7">
    <source>
        <dbReference type="Proteomes" id="UP000478417"/>
    </source>
</evidence>
<dbReference type="EMBL" id="JAAGNX010000002">
    <property type="protein sequence ID" value="NDV62217.1"/>
    <property type="molecule type" value="Genomic_DNA"/>
</dbReference>
<comment type="caution">
    <text evidence="6">The sequence shown here is derived from an EMBL/GenBank/DDBJ whole genome shotgun (WGS) entry which is preliminary data.</text>
</comment>
<dbReference type="SMART" id="SM00646">
    <property type="entry name" value="Ami_3"/>
    <property type="match status" value="1"/>
</dbReference>
<name>A0A6B2M2B3_9BACT</name>
<evidence type="ECO:0000256" key="1">
    <source>
        <dbReference type="ARBA" id="ARBA00001561"/>
    </source>
</evidence>
<dbReference type="Pfam" id="PF01520">
    <property type="entry name" value="Amidase_3"/>
    <property type="match status" value="1"/>
</dbReference>
<dbReference type="AlphaFoldDB" id="A0A6B2M2B3"/>
<evidence type="ECO:0000256" key="2">
    <source>
        <dbReference type="ARBA" id="ARBA00011901"/>
    </source>
</evidence>
<dbReference type="InterPro" id="IPR002508">
    <property type="entry name" value="MurNAc-LAA_cat"/>
</dbReference>
<evidence type="ECO:0000256" key="4">
    <source>
        <dbReference type="SAM" id="MobiDB-lite"/>
    </source>
</evidence>
<reference evidence="6 7" key="1">
    <citation type="submission" date="2020-02" db="EMBL/GenBank/DDBJ databases">
        <title>Albibacoteraceae fam. nov., the first described family within the subdivision 4 Verrucomicrobia.</title>
        <authorList>
            <person name="Xi F."/>
        </authorList>
    </citation>
    <scope>NUCLEOTIDE SEQUENCE [LARGE SCALE GENOMIC DNA]</scope>
    <source>
        <strain evidence="6 7">CK1056</strain>
    </source>
</reference>
<dbReference type="CDD" id="cd02696">
    <property type="entry name" value="MurNAc-LAA"/>
    <property type="match status" value="1"/>
</dbReference>
<dbReference type="PANTHER" id="PTHR30404:SF0">
    <property type="entry name" value="N-ACETYLMURAMOYL-L-ALANINE AMIDASE AMIC"/>
    <property type="match status" value="1"/>
</dbReference>
<feature type="compositionally biased region" description="Basic and acidic residues" evidence="4">
    <location>
        <begin position="237"/>
        <end position="248"/>
    </location>
</feature>
<evidence type="ECO:0000313" key="6">
    <source>
        <dbReference type="EMBL" id="NDV62217.1"/>
    </source>
</evidence>
<dbReference type="RefSeq" id="WP_163963921.1">
    <property type="nucleotide sequence ID" value="NZ_JAAGNX010000002.1"/>
</dbReference>
<dbReference type="PANTHER" id="PTHR30404">
    <property type="entry name" value="N-ACETYLMURAMOYL-L-ALANINE AMIDASE"/>
    <property type="match status" value="1"/>
</dbReference>
<feature type="domain" description="MurNAc-LAA" evidence="5">
    <location>
        <begin position="191"/>
        <end position="325"/>
    </location>
</feature>
<keyword evidence="7" id="KW-1185">Reference proteome</keyword>
<evidence type="ECO:0000256" key="3">
    <source>
        <dbReference type="ARBA" id="ARBA00022801"/>
    </source>
</evidence>
<sequence>MAFGLLVSFLKRIHREGVVALLAIFFVCIPLCALELNGVNHLQLDEIGAKLGMQSRWVEKGKIKELKSEWTRLRFELHKREMIVNGLRVHLGFPVAGSRGKLYLSETDFRHQIQPILTPQVFGKPPGFHHIIIDAGHGGTDPGAENPALKLREKSLTLDLAKRLKAQLEKAGYKVTLTRSGDRLIALPERALMANRLKGDLFLSLHFNASGKSSVHGVETYAFTPLLQPSTSRGKLHPSDRKSYPGNKHDPWNELLGFYVQRSLKETLPSPDRGLKRARFTVLRDLNMPGLLIEGGFVSHSQEGRNIGSAAYREKIARAIASGLATFEKTANRLKGKAQ</sequence>
<dbReference type="InterPro" id="IPR050695">
    <property type="entry name" value="N-acetylmuramoyl_amidase_3"/>
</dbReference>
<keyword evidence="3" id="KW-0378">Hydrolase</keyword>
<dbReference type="SUPFAM" id="SSF53187">
    <property type="entry name" value="Zn-dependent exopeptidases"/>
    <property type="match status" value="1"/>
</dbReference>
<organism evidence="6 7">
    <name type="scientific">Oceanipulchritudo coccoides</name>
    <dbReference type="NCBI Taxonomy" id="2706888"/>
    <lineage>
        <taxon>Bacteria</taxon>
        <taxon>Pseudomonadati</taxon>
        <taxon>Verrucomicrobiota</taxon>
        <taxon>Opitutia</taxon>
        <taxon>Puniceicoccales</taxon>
        <taxon>Oceanipulchritudinaceae</taxon>
        <taxon>Oceanipulchritudo</taxon>
    </lineage>
</organism>
<comment type="catalytic activity">
    <reaction evidence="1">
        <text>Hydrolyzes the link between N-acetylmuramoyl residues and L-amino acid residues in certain cell-wall glycopeptides.</text>
        <dbReference type="EC" id="3.5.1.28"/>
    </reaction>
</comment>
<dbReference type="Proteomes" id="UP000478417">
    <property type="component" value="Unassembled WGS sequence"/>
</dbReference>
<dbReference type="Gene3D" id="3.40.630.40">
    <property type="entry name" value="Zn-dependent exopeptidases"/>
    <property type="match status" value="1"/>
</dbReference>
<feature type="region of interest" description="Disordered" evidence="4">
    <location>
        <begin position="229"/>
        <end position="248"/>
    </location>
</feature>
<dbReference type="GO" id="GO:0009253">
    <property type="term" value="P:peptidoglycan catabolic process"/>
    <property type="evidence" value="ECO:0007669"/>
    <property type="project" value="InterPro"/>
</dbReference>
<protein>
    <recommendedName>
        <fullName evidence="2">N-acetylmuramoyl-L-alanine amidase</fullName>
        <ecNumber evidence="2">3.5.1.28</ecNumber>
    </recommendedName>
</protein>
<evidence type="ECO:0000259" key="5">
    <source>
        <dbReference type="SMART" id="SM00646"/>
    </source>
</evidence>
<accession>A0A6B2M2B3</accession>
<gene>
    <name evidence="6" type="ORF">G0Q06_07140</name>
</gene>
<dbReference type="GO" id="GO:0030288">
    <property type="term" value="C:outer membrane-bounded periplasmic space"/>
    <property type="evidence" value="ECO:0007669"/>
    <property type="project" value="TreeGrafter"/>
</dbReference>
<dbReference type="EC" id="3.5.1.28" evidence="2"/>